<proteinExistence type="predicted"/>
<evidence type="ECO:0000256" key="2">
    <source>
        <dbReference type="SAM" id="MobiDB-lite"/>
    </source>
</evidence>
<protein>
    <recommendedName>
        <fullName evidence="5">Gag protein</fullName>
    </recommendedName>
</protein>
<evidence type="ECO:0008006" key="5">
    <source>
        <dbReference type="Google" id="ProtNLM"/>
    </source>
</evidence>
<dbReference type="AlphaFoldDB" id="A0ABD0SR72"/>
<dbReference type="PANTHER" id="PTHR34239">
    <property type="entry name" value="APPLE DOMAIN-CONTAINING PROTEIN"/>
    <property type="match status" value="1"/>
</dbReference>
<organism evidence="3 4">
    <name type="scientific">Loxostege sticticalis</name>
    <name type="common">Beet webworm moth</name>
    <dbReference type="NCBI Taxonomy" id="481309"/>
    <lineage>
        <taxon>Eukaryota</taxon>
        <taxon>Metazoa</taxon>
        <taxon>Ecdysozoa</taxon>
        <taxon>Arthropoda</taxon>
        <taxon>Hexapoda</taxon>
        <taxon>Insecta</taxon>
        <taxon>Pterygota</taxon>
        <taxon>Neoptera</taxon>
        <taxon>Endopterygota</taxon>
        <taxon>Lepidoptera</taxon>
        <taxon>Glossata</taxon>
        <taxon>Ditrysia</taxon>
        <taxon>Pyraloidea</taxon>
        <taxon>Crambidae</taxon>
        <taxon>Pyraustinae</taxon>
        <taxon>Loxostege</taxon>
    </lineage>
</organism>
<feature type="coiled-coil region" evidence="1">
    <location>
        <begin position="3"/>
        <end position="30"/>
    </location>
</feature>
<dbReference type="PANTHER" id="PTHR34239:SF2">
    <property type="entry name" value="TRANSPOSABLE ELEMENT P TRANSPOSASE_THAP9 CONSERVED DOMAIN-CONTAINING PROTEIN"/>
    <property type="match status" value="1"/>
</dbReference>
<evidence type="ECO:0000313" key="3">
    <source>
        <dbReference type="EMBL" id="KAL0822305.1"/>
    </source>
</evidence>
<evidence type="ECO:0000256" key="1">
    <source>
        <dbReference type="SAM" id="Coils"/>
    </source>
</evidence>
<feature type="compositionally biased region" description="Pro residues" evidence="2">
    <location>
        <begin position="327"/>
        <end position="338"/>
    </location>
</feature>
<dbReference type="Proteomes" id="UP001549921">
    <property type="component" value="Unassembled WGS sequence"/>
</dbReference>
<name>A0ABD0SR72_LOXSC</name>
<keyword evidence="1" id="KW-0175">Coiled coil</keyword>
<gene>
    <name evidence="3" type="ORF">ABMA28_004413</name>
</gene>
<evidence type="ECO:0000313" key="4">
    <source>
        <dbReference type="Proteomes" id="UP001549921"/>
    </source>
</evidence>
<feature type="compositionally biased region" description="Polar residues" evidence="2">
    <location>
        <begin position="274"/>
        <end position="294"/>
    </location>
</feature>
<feature type="region of interest" description="Disordered" evidence="2">
    <location>
        <begin position="272"/>
        <end position="355"/>
    </location>
</feature>
<comment type="caution">
    <text evidence="3">The sequence shown here is derived from an EMBL/GenBank/DDBJ whole genome shotgun (WGS) entry which is preliminary data.</text>
</comment>
<dbReference type="EMBL" id="JBEDNZ010000016">
    <property type="protein sequence ID" value="KAL0822305.1"/>
    <property type="molecule type" value="Genomic_DNA"/>
</dbReference>
<reference evidence="3 4" key="1">
    <citation type="submission" date="2024-06" db="EMBL/GenBank/DDBJ databases">
        <title>A chromosome-level genome assembly of beet webworm, Loxostege sticticalis.</title>
        <authorList>
            <person name="Zhang Y."/>
        </authorList>
    </citation>
    <scope>NUCLEOTIDE SEQUENCE [LARGE SCALE GENOMIC DNA]</scope>
    <source>
        <strain evidence="3">AQ028</strain>
        <tissue evidence="3">Male pupae</tissue>
    </source>
</reference>
<accession>A0ABD0SR72</accession>
<sequence length="355" mass="39309">MPKRSAQEKLDHYEKKIRKLMKKKDTVQRRRIRCLDSSDDEIITGEPEACLPNQPESIGEITPEEPSQLVQGTLEESTLPVPDIPSETTTDTSLDPEILSALGASTADTPDFGQEVHDSLASLWTPLLKKGLPKDQKENLTRDKEYLIPSNCKLLQAPKLNAEISAAVSDVVRGRDKKFLGFQQQLGTGTSAINRAMDTLLSSDNKIQALKYLSDGCRILTDLHYSLTKDRIKLITPSLEKNFLHVIQDSERDDTLFGNSLSEKIKASKAIERQGSQIRKTVPAQKSATVQSSVHRPAPQGNWSGPPRYPSNRGGRGGQSHRGQRPAGPPRRTYPPPNSTQAKGYNQPRPRAPPQ</sequence>